<evidence type="ECO:0000313" key="1">
    <source>
        <dbReference type="EMBL" id="TBH75409.1"/>
    </source>
</evidence>
<gene>
    <name evidence="1" type="ORF">EWU20_02190</name>
</gene>
<dbReference type="Proteomes" id="UP000293583">
    <property type="component" value="Unassembled WGS sequence"/>
</dbReference>
<dbReference type="RefSeq" id="WP_130922564.1">
    <property type="nucleotide sequence ID" value="NZ_JAANOM010000002.1"/>
</dbReference>
<name>A0A4Q9BGJ1_9BACT</name>
<accession>A0A4Q9BGJ1</accession>
<sequence>MTIREFLRDYDIRYWRSSEGMGWLISNKQTGEARGFGFNAYTSDSEFSFYTGRELREEAAEYLWPFIQQQYNIQIEDEQK</sequence>
<proteinExistence type="predicted"/>
<keyword evidence="2" id="KW-1185">Reference proteome</keyword>
<dbReference type="AlphaFoldDB" id="A0A4Q9BGJ1"/>
<reference evidence="1 2" key="1">
    <citation type="submission" date="2019-02" db="EMBL/GenBank/DDBJ databases">
        <title>Genome of a new Bacteroidetes strain.</title>
        <authorList>
            <person name="Pitt A."/>
        </authorList>
    </citation>
    <scope>NUCLEOTIDE SEQUENCE [LARGE SCALE GENOMIC DNA]</scope>
    <source>
        <strain evidence="1 2">103A-SOEBACH</strain>
    </source>
</reference>
<comment type="caution">
    <text evidence="1">The sequence shown here is derived from an EMBL/GenBank/DDBJ whole genome shotgun (WGS) entry which is preliminary data.</text>
</comment>
<evidence type="ECO:0000313" key="2">
    <source>
        <dbReference type="Proteomes" id="UP000293583"/>
    </source>
</evidence>
<dbReference type="EMBL" id="SEWY01000001">
    <property type="protein sequence ID" value="TBH75409.1"/>
    <property type="molecule type" value="Genomic_DNA"/>
</dbReference>
<protein>
    <submittedName>
        <fullName evidence="1">Uncharacterized protein</fullName>
    </submittedName>
</protein>
<organism evidence="1 2">
    <name type="scientific">Aquirufa antheringensis</name>
    <dbReference type="NCBI Taxonomy" id="2516559"/>
    <lineage>
        <taxon>Bacteria</taxon>
        <taxon>Pseudomonadati</taxon>
        <taxon>Bacteroidota</taxon>
        <taxon>Cytophagia</taxon>
        <taxon>Cytophagales</taxon>
        <taxon>Flectobacillaceae</taxon>
        <taxon>Aquirufa</taxon>
    </lineage>
</organism>